<evidence type="ECO:0000259" key="2">
    <source>
        <dbReference type="Pfam" id="PF07484"/>
    </source>
</evidence>
<feature type="domain" description="Phage tail collar" evidence="2">
    <location>
        <begin position="8"/>
        <end position="62"/>
    </location>
</feature>
<dbReference type="SUPFAM" id="SSF88874">
    <property type="entry name" value="Receptor-binding domain of short tail fibre protein gp12"/>
    <property type="match status" value="1"/>
</dbReference>
<dbReference type="InterPro" id="IPR037053">
    <property type="entry name" value="Phage_tail_collar_dom_sf"/>
</dbReference>
<dbReference type="OrthoDB" id="9810174at2"/>
<proteinExistence type="predicted"/>
<dbReference type="EMBL" id="QVQT01000006">
    <property type="protein sequence ID" value="RFU15280.1"/>
    <property type="molecule type" value="Genomic_DNA"/>
</dbReference>
<keyword evidence="4" id="KW-1185">Reference proteome</keyword>
<protein>
    <submittedName>
        <fullName evidence="3">Phage tail protein</fullName>
    </submittedName>
</protein>
<evidence type="ECO:0000256" key="1">
    <source>
        <dbReference type="SAM" id="MobiDB-lite"/>
    </source>
</evidence>
<dbReference type="RefSeq" id="WP_117302094.1">
    <property type="nucleotide sequence ID" value="NZ_QVQT02000006.1"/>
</dbReference>
<dbReference type="Proteomes" id="UP000264702">
    <property type="component" value="Unassembled WGS sequence"/>
</dbReference>
<gene>
    <name evidence="3" type="ORF">D0Y96_16465</name>
</gene>
<dbReference type="Pfam" id="PF07484">
    <property type="entry name" value="Collar"/>
    <property type="match status" value="1"/>
</dbReference>
<sequence>MSTQFLSEIRAVSFNFPPKGWAFCNGQTLPIDQNQALFSLLGTTYGGDGIRTFQLPNLQAMMPVHAGNGFTLGQAGGEVNHTLIQPEMPAHNHSAQGVSSNATSPSAEANTWASSSHNPYSTARNTTLSPAALSQTGGSQPHNNMPPCLTLTFIIALQGIYPSRS</sequence>
<dbReference type="AlphaFoldDB" id="A0A372IJX8"/>
<comment type="caution">
    <text evidence="3">The sequence shown here is derived from an EMBL/GenBank/DDBJ whole genome shotgun (WGS) entry which is preliminary data.</text>
</comment>
<feature type="region of interest" description="Disordered" evidence="1">
    <location>
        <begin position="91"/>
        <end position="125"/>
    </location>
</feature>
<name>A0A372IJX8_9BACT</name>
<dbReference type="Gene3D" id="3.90.1340.10">
    <property type="entry name" value="Phage tail collar domain"/>
    <property type="match status" value="1"/>
</dbReference>
<accession>A0A372IJX8</accession>
<evidence type="ECO:0000313" key="4">
    <source>
        <dbReference type="Proteomes" id="UP000264702"/>
    </source>
</evidence>
<reference evidence="3 4" key="1">
    <citation type="submission" date="2018-08" db="EMBL/GenBank/DDBJ databases">
        <title>Acidipila sp. 4G-K13, an acidobacterium isolated from forest soil.</title>
        <authorList>
            <person name="Gao Z.-H."/>
            <person name="Qiu L.-H."/>
        </authorList>
    </citation>
    <scope>NUCLEOTIDE SEQUENCE [LARGE SCALE GENOMIC DNA]</scope>
    <source>
        <strain evidence="3 4">4G-K13</strain>
    </source>
</reference>
<feature type="compositionally biased region" description="Polar residues" evidence="1">
    <location>
        <begin position="93"/>
        <end position="125"/>
    </location>
</feature>
<organism evidence="3 4">
    <name type="scientific">Paracidobacterium acidisoli</name>
    <dbReference type="NCBI Taxonomy" id="2303751"/>
    <lineage>
        <taxon>Bacteria</taxon>
        <taxon>Pseudomonadati</taxon>
        <taxon>Acidobacteriota</taxon>
        <taxon>Terriglobia</taxon>
        <taxon>Terriglobales</taxon>
        <taxon>Acidobacteriaceae</taxon>
        <taxon>Paracidobacterium</taxon>
    </lineage>
</organism>
<dbReference type="InterPro" id="IPR011083">
    <property type="entry name" value="Phage_tail_collar_dom"/>
</dbReference>
<evidence type="ECO:0000313" key="3">
    <source>
        <dbReference type="EMBL" id="RFU15280.1"/>
    </source>
</evidence>